<dbReference type="InterPro" id="IPR045496">
    <property type="entry name" value="DUF6437"/>
</dbReference>
<name>A0A292ZBF0_SPHSA</name>
<gene>
    <name evidence="2" type="ORF">SFOMI_0982</name>
</gene>
<reference evidence="2 3" key="1">
    <citation type="journal article" date="2013" name="Biodegradation">
        <title>Occurrence of 4-tert-butylphenol (4-t-BP) biodegradation in an aquatic sample caused by the presence of Spirodela polyrrhiza and isolation of a 4-t-BP-utilizing bacterium.</title>
        <authorList>
            <person name="Ogata Y."/>
            <person name="Toyama T."/>
            <person name="Yu N."/>
            <person name="Wang X."/>
            <person name="Sei K."/>
            <person name="Ike M."/>
        </authorList>
    </citation>
    <scope>NUCLEOTIDE SEQUENCE [LARGE SCALE GENOMIC DNA]</scope>
    <source>
        <strain evidence="2 3">OMI</strain>
    </source>
</reference>
<dbReference type="EMBL" id="BEWI01000030">
    <property type="protein sequence ID" value="GAY20458.1"/>
    <property type="molecule type" value="Genomic_DNA"/>
</dbReference>
<dbReference type="AlphaFoldDB" id="A0A292ZBF0"/>
<evidence type="ECO:0000259" key="1">
    <source>
        <dbReference type="Pfam" id="PF20031"/>
    </source>
</evidence>
<sequence length="75" mass="8332">MPRKNNPVDALKKLREQRDELAAREAKLRDEAALVLGQILIECGAETIEPTQLRQVVRAAMALGIEETLKRIAPA</sequence>
<accession>A0A292ZBF0</accession>
<comment type="caution">
    <text evidence="2">The sequence shown here is derived from an EMBL/GenBank/DDBJ whole genome shotgun (WGS) entry which is preliminary data.</text>
</comment>
<evidence type="ECO:0000313" key="2">
    <source>
        <dbReference type="EMBL" id="GAY20458.1"/>
    </source>
</evidence>
<evidence type="ECO:0000313" key="3">
    <source>
        <dbReference type="Proteomes" id="UP000221538"/>
    </source>
</evidence>
<reference evidence="2 3" key="2">
    <citation type="journal article" date="2013" name="Environ. Sci. Technol.">
        <title>The 4-tert-butylphenol-utilizing bacterium Sphingobium fuliginis OMI can degrade bisphenols via phenolic ring hydroxylation and meta-cleavage pathway.</title>
        <authorList>
            <person name="Ogata Y."/>
            <person name="Goda S."/>
            <person name="Toyama T."/>
            <person name="Sei K."/>
            <person name="Ike M."/>
        </authorList>
    </citation>
    <scope>NUCLEOTIDE SEQUENCE [LARGE SCALE GENOMIC DNA]</scope>
    <source>
        <strain evidence="2 3">OMI</strain>
    </source>
</reference>
<dbReference type="Proteomes" id="UP000221538">
    <property type="component" value="Unassembled WGS sequence"/>
</dbReference>
<protein>
    <recommendedName>
        <fullName evidence="1">DUF64370 domain-containing protein</fullName>
    </recommendedName>
</protein>
<dbReference type="Pfam" id="PF20031">
    <property type="entry name" value="DUF6437"/>
    <property type="match status" value="1"/>
</dbReference>
<feature type="domain" description="DUF64370" evidence="1">
    <location>
        <begin position="1"/>
        <end position="75"/>
    </location>
</feature>
<dbReference type="RefSeq" id="WP_099185498.1">
    <property type="nucleotide sequence ID" value="NZ_BEWI01000030.1"/>
</dbReference>
<organism evidence="2 3">
    <name type="scientific">Sphingobium fuliginis (strain ATCC 27551)</name>
    <dbReference type="NCBI Taxonomy" id="336203"/>
    <lineage>
        <taxon>Bacteria</taxon>
        <taxon>Pseudomonadati</taxon>
        <taxon>Pseudomonadota</taxon>
        <taxon>Alphaproteobacteria</taxon>
        <taxon>Sphingomonadales</taxon>
        <taxon>Sphingomonadaceae</taxon>
        <taxon>Sphingobium</taxon>
    </lineage>
</organism>
<proteinExistence type="predicted"/>